<dbReference type="AlphaFoldDB" id="A0AAN7E8S5"/>
<dbReference type="EMBL" id="JAXUIC010000010">
    <property type="protein sequence ID" value="KAK4566118.1"/>
    <property type="molecule type" value="Genomic_DNA"/>
</dbReference>
<dbReference type="InterPro" id="IPR013210">
    <property type="entry name" value="LRR_N_plant-typ"/>
</dbReference>
<dbReference type="PANTHER" id="PTHR48007:SF76">
    <property type="entry name" value="OS03G0145102 PROTEIN"/>
    <property type="match status" value="1"/>
</dbReference>
<dbReference type="InterPro" id="IPR001245">
    <property type="entry name" value="Ser-Thr/Tyr_kinase_cat_dom"/>
</dbReference>
<evidence type="ECO:0000256" key="2">
    <source>
        <dbReference type="ARBA" id="ARBA00022614"/>
    </source>
</evidence>
<evidence type="ECO:0000313" key="8">
    <source>
        <dbReference type="Proteomes" id="UP001324115"/>
    </source>
</evidence>
<feature type="chain" id="PRO_5042988528" description="Protein kinase domain-containing protein" evidence="5">
    <location>
        <begin position="29"/>
        <end position="571"/>
    </location>
</feature>
<dbReference type="GO" id="GO:0005524">
    <property type="term" value="F:ATP binding"/>
    <property type="evidence" value="ECO:0007669"/>
    <property type="project" value="InterPro"/>
</dbReference>
<evidence type="ECO:0000256" key="5">
    <source>
        <dbReference type="SAM" id="SignalP"/>
    </source>
</evidence>
<protein>
    <recommendedName>
        <fullName evidence="6">Protein kinase domain-containing protein</fullName>
    </recommendedName>
</protein>
<dbReference type="InterPro" id="IPR011009">
    <property type="entry name" value="Kinase-like_dom_sf"/>
</dbReference>
<keyword evidence="4" id="KW-1133">Transmembrane helix</keyword>
<evidence type="ECO:0000313" key="7">
    <source>
        <dbReference type="EMBL" id="KAK4566118.1"/>
    </source>
</evidence>
<dbReference type="InterPro" id="IPR046959">
    <property type="entry name" value="PRK1-6/SRF4-like"/>
</dbReference>
<feature type="domain" description="Protein kinase" evidence="6">
    <location>
        <begin position="274"/>
        <end position="571"/>
    </location>
</feature>
<reference evidence="7 8" key="1">
    <citation type="journal article" date="2023" name="G3 (Bethesda)">
        <title>A haplotype-resolved chromosome-scale genome for Quercus rubra L. provides insights into the genetics of adaptive traits for red oak species.</title>
        <authorList>
            <person name="Kapoor B."/>
            <person name="Jenkins J."/>
            <person name="Schmutz J."/>
            <person name="Zhebentyayeva T."/>
            <person name="Kuelheim C."/>
            <person name="Coggeshall M."/>
            <person name="Heim C."/>
            <person name="Lasky J.R."/>
            <person name="Leites L."/>
            <person name="Islam-Faridi N."/>
            <person name="Romero-Severson J."/>
            <person name="DeLeo V.L."/>
            <person name="Lucas S.M."/>
            <person name="Lazic D."/>
            <person name="Gailing O."/>
            <person name="Carlson J."/>
            <person name="Staton M."/>
        </authorList>
    </citation>
    <scope>NUCLEOTIDE SEQUENCE [LARGE SCALE GENOMIC DNA]</scope>
    <source>
        <strain evidence="7">Pseudo-F2</strain>
    </source>
</reference>
<organism evidence="7 8">
    <name type="scientific">Quercus rubra</name>
    <name type="common">Northern red oak</name>
    <name type="synonym">Quercus borealis</name>
    <dbReference type="NCBI Taxonomy" id="3512"/>
    <lineage>
        <taxon>Eukaryota</taxon>
        <taxon>Viridiplantae</taxon>
        <taxon>Streptophyta</taxon>
        <taxon>Embryophyta</taxon>
        <taxon>Tracheophyta</taxon>
        <taxon>Spermatophyta</taxon>
        <taxon>Magnoliopsida</taxon>
        <taxon>eudicotyledons</taxon>
        <taxon>Gunneridae</taxon>
        <taxon>Pentapetalae</taxon>
        <taxon>rosids</taxon>
        <taxon>fabids</taxon>
        <taxon>Fagales</taxon>
        <taxon>Fagaceae</taxon>
        <taxon>Quercus</taxon>
    </lineage>
</organism>
<evidence type="ECO:0000256" key="4">
    <source>
        <dbReference type="SAM" id="Phobius"/>
    </source>
</evidence>
<dbReference type="SUPFAM" id="SSF52058">
    <property type="entry name" value="L domain-like"/>
    <property type="match status" value="1"/>
</dbReference>
<gene>
    <name evidence="7" type="ORF">RGQ29_002357</name>
</gene>
<dbReference type="Pfam" id="PF08263">
    <property type="entry name" value="LRRNT_2"/>
    <property type="match status" value="1"/>
</dbReference>
<keyword evidence="5" id="KW-0732">Signal</keyword>
<feature type="transmembrane region" description="Helical" evidence="4">
    <location>
        <begin position="199"/>
        <end position="222"/>
    </location>
</feature>
<comment type="subcellular location">
    <subcellularLocation>
        <location evidence="1">Membrane</location>
    </subcellularLocation>
</comment>
<evidence type="ECO:0000259" key="6">
    <source>
        <dbReference type="PROSITE" id="PS50011"/>
    </source>
</evidence>
<dbReference type="GO" id="GO:0004672">
    <property type="term" value="F:protein kinase activity"/>
    <property type="evidence" value="ECO:0007669"/>
    <property type="project" value="InterPro"/>
</dbReference>
<dbReference type="Gene3D" id="3.30.200.20">
    <property type="entry name" value="Phosphorylase Kinase, domain 1"/>
    <property type="match status" value="1"/>
</dbReference>
<evidence type="ECO:0000256" key="3">
    <source>
        <dbReference type="ARBA" id="ARBA00022737"/>
    </source>
</evidence>
<dbReference type="Proteomes" id="UP001324115">
    <property type="component" value="Unassembled WGS sequence"/>
</dbReference>
<keyword evidence="2" id="KW-0433">Leucine-rich repeat</keyword>
<feature type="signal peptide" evidence="5">
    <location>
        <begin position="1"/>
        <end position="28"/>
    </location>
</feature>
<dbReference type="InterPro" id="IPR032675">
    <property type="entry name" value="LRR_dom_sf"/>
</dbReference>
<name>A0AAN7E8S5_QUERU</name>
<dbReference type="PROSITE" id="PS50011">
    <property type="entry name" value="PROTEIN_KINASE_DOM"/>
    <property type="match status" value="1"/>
</dbReference>
<evidence type="ECO:0000256" key="1">
    <source>
        <dbReference type="ARBA" id="ARBA00004370"/>
    </source>
</evidence>
<dbReference type="PANTHER" id="PTHR48007">
    <property type="entry name" value="LEUCINE-RICH REPEAT RECEPTOR-LIKE PROTEIN KINASE PXC1"/>
    <property type="match status" value="1"/>
</dbReference>
<comment type="caution">
    <text evidence="7">The sequence shown here is derived from an EMBL/GenBank/DDBJ whole genome shotgun (WGS) entry which is preliminary data.</text>
</comment>
<dbReference type="GO" id="GO:0016020">
    <property type="term" value="C:membrane"/>
    <property type="evidence" value="ECO:0007669"/>
    <property type="project" value="UniProtKB-SubCell"/>
</dbReference>
<dbReference type="InterPro" id="IPR000719">
    <property type="entry name" value="Prot_kinase_dom"/>
</dbReference>
<accession>A0AAN7E8S5</accession>
<keyword evidence="3" id="KW-0677">Repeat</keyword>
<sequence length="571" mass="64589">MAHSAKLVIALLHIFAWSFLDILEISNGTETDIYCLRKIKESLEDPYNYFKSWDFSNNTEGFICKFVGVDCWHSDESKVLNMRPSNMGLKGHFPREIENCTSITGLDLSGNELSGTIPSDISMLLVFLTGFIPPETNQLHRLRNFSVANNLLLGPVPVFSGHTIPAESYANNLGLCGAPLEPCKPSPKKFIVLCKEGFLVGWIVAMVTVVVVMFRNTPILLVKKAITKKNKKLMKAGTRWCSTDERSKNMMMSQMEKMVTRMSFIDISEATSYFKTNNVIGMGKIGMMYKAVIPNCWSLAIKRLNNCQSYETQFLSELSALGILRHDNLVPLLGYCSEQNEKLLVYKYILHGNLYDWLHVGEGELKDKILEWPLRTKIVIGIARGLAWLHHKYDFRVVHLNLGLMFMNSNVIDTRNSSFVDSGVWELGFVKKDVYDFGILLLELNTRKEPTEINSFSYGFNGSLFDWITHLLNNSFDIYSVIDNSLIGRGFDGEIFELLRIACTCLNPFPSQRPTMLELYNTISTFGERDGITNDFEILVQPEIAIASSSIDINTVNSSNEIVELEIAETN</sequence>
<proteinExistence type="predicted"/>
<keyword evidence="4" id="KW-0812">Transmembrane</keyword>
<dbReference type="Gene3D" id="3.80.10.10">
    <property type="entry name" value="Ribonuclease Inhibitor"/>
    <property type="match status" value="2"/>
</dbReference>
<dbReference type="Pfam" id="PF07714">
    <property type="entry name" value="PK_Tyr_Ser-Thr"/>
    <property type="match status" value="1"/>
</dbReference>
<dbReference type="Gene3D" id="1.10.510.10">
    <property type="entry name" value="Transferase(Phosphotransferase) domain 1"/>
    <property type="match status" value="2"/>
</dbReference>
<keyword evidence="4" id="KW-0472">Membrane</keyword>
<dbReference type="SUPFAM" id="SSF56112">
    <property type="entry name" value="Protein kinase-like (PK-like)"/>
    <property type="match status" value="1"/>
</dbReference>
<keyword evidence="8" id="KW-1185">Reference proteome</keyword>